<dbReference type="PANTHER" id="PTHR33103:SF19">
    <property type="entry name" value="OS09G0544700 PROTEIN"/>
    <property type="match status" value="1"/>
</dbReference>
<accession>A0A7J7NVT3</accession>
<dbReference type="AlphaFoldDB" id="A0A7J7NVT3"/>
<protein>
    <submittedName>
        <fullName evidence="1">Uncharacterized protein</fullName>
    </submittedName>
</protein>
<keyword evidence="2" id="KW-1185">Reference proteome</keyword>
<dbReference type="EMBL" id="JACGCM010000539">
    <property type="protein sequence ID" value="KAF6171074.1"/>
    <property type="molecule type" value="Genomic_DNA"/>
</dbReference>
<comment type="caution">
    <text evidence="1">The sequence shown here is derived from an EMBL/GenBank/DDBJ whole genome shotgun (WGS) entry which is preliminary data.</text>
</comment>
<dbReference type="OrthoDB" id="2014278at2759"/>
<reference evidence="1 2" key="1">
    <citation type="journal article" date="2020" name="IScience">
        <title>Genome Sequencing of the Endangered Kingdonia uniflora (Circaeasteraceae, Ranunculales) Reveals Potential Mechanisms of Evolutionary Specialization.</title>
        <authorList>
            <person name="Sun Y."/>
            <person name="Deng T."/>
            <person name="Zhang A."/>
            <person name="Moore M.J."/>
            <person name="Landis J.B."/>
            <person name="Lin N."/>
            <person name="Zhang H."/>
            <person name="Zhang X."/>
            <person name="Huang J."/>
            <person name="Zhang X."/>
            <person name="Sun H."/>
            <person name="Wang H."/>
        </authorList>
    </citation>
    <scope>NUCLEOTIDE SEQUENCE [LARGE SCALE GENOMIC DNA]</scope>
    <source>
        <strain evidence="1">TB1705</strain>
        <tissue evidence="1">Leaf</tissue>
    </source>
</reference>
<evidence type="ECO:0000313" key="2">
    <source>
        <dbReference type="Proteomes" id="UP000541444"/>
    </source>
</evidence>
<evidence type="ECO:0000313" key="1">
    <source>
        <dbReference type="EMBL" id="KAF6171074.1"/>
    </source>
</evidence>
<name>A0A7J7NVT3_9MAGN</name>
<dbReference type="Proteomes" id="UP000541444">
    <property type="component" value="Unassembled WGS sequence"/>
</dbReference>
<organism evidence="1 2">
    <name type="scientific">Kingdonia uniflora</name>
    <dbReference type="NCBI Taxonomy" id="39325"/>
    <lineage>
        <taxon>Eukaryota</taxon>
        <taxon>Viridiplantae</taxon>
        <taxon>Streptophyta</taxon>
        <taxon>Embryophyta</taxon>
        <taxon>Tracheophyta</taxon>
        <taxon>Spermatophyta</taxon>
        <taxon>Magnoliopsida</taxon>
        <taxon>Ranunculales</taxon>
        <taxon>Circaeasteraceae</taxon>
        <taxon>Kingdonia</taxon>
    </lineage>
</organism>
<feature type="non-terminal residue" evidence="1">
    <location>
        <position position="1"/>
    </location>
</feature>
<dbReference type="InterPro" id="IPR007750">
    <property type="entry name" value="DUF674"/>
</dbReference>
<proteinExistence type="predicted"/>
<sequence>MVSKSLNEVLYAEAGADFVDFIFSILTLPLGSVIKILGGNTNMECIDNFYKSTDKIFTLHDALKTLLPKFFEEISLIEHEDASKTPDTDSCNQDFDIAVPEK</sequence>
<dbReference type="PANTHER" id="PTHR33103">
    <property type="entry name" value="OS01G0153900 PROTEIN"/>
    <property type="match status" value="1"/>
</dbReference>
<gene>
    <name evidence="1" type="ORF">GIB67_010942</name>
</gene>
<dbReference type="Pfam" id="PF05056">
    <property type="entry name" value="DUF674"/>
    <property type="match status" value="1"/>
</dbReference>